<dbReference type="AlphaFoldDB" id="A0A248TK93"/>
<sequence length="77" mass="8843">MCKHQMSIIDFARRGQSIYIVLQGYDAQSDKPFAGEVRILGNNIYGDMIHPNKSLLSESCRQFIKDTILIKLQNQEI</sequence>
<gene>
    <name evidence="1" type="ORF">CKF48_15885</name>
</gene>
<dbReference type="KEGG" id="bko:CKF48_15885"/>
<proteinExistence type="predicted"/>
<protein>
    <submittedName>
        <fullName evidence="1">Uncharacterized protein</fullName>
    </submittedName>
</protein>
<evidence type="ECO:0000313" key="2">
    <source>
        <dbReference type="Proteomes" id="UP000215137"/>
    </source>
</evidence>
<keyword evidence="2" id="KW-1185">Reference proteome</keyword>
<accession>A0A248TK93</accession>
<dbReference type="RefSeq" id="WP_095372203.1">
    <property type="nucleotide sequence ID" value="NZ_CP022983.1"/>
</dbReference>
<organism evidence="1 2">
    <name type="scientific">Cytobacillus kochii</name>
    <dbReference type="NCBI Taxonomy" id="859143"/>
    <lineage>
        <taxon>Bacteria</taxon>
        <taxon>Bacillati</taxon>
        <taxon>Bacillota</taxon>
        <taxon>Bacilli</taxon>
        <taxon>Bacillales</taxon>
        <taxon>Bacillaceae</taxon>
        <taxon>Cytobacillus</taxon>
    </lineage>
</organism>
<dbReference type="Proteomes" id="UP000215137">
    <property type="component" value="Chromosome"/>
</dbReference>
<reference evidence="1 2" key="1">
    <citation type="submission" date="2017-08" db="EMBL/GenBank/DDBJ databases">
        <title>Complete Genome Sequence of Bacillus kochii Oregon-R-modENCODE STRAIN BDGP4, isolated from Drosophila melanogaster gut.</title>
        <authorList>
            <person name="Wan K.H."/>
            <person name="Yu C."/>
            <person name="Park S."/>
            <person name="Hammonds A.S."/>
            <person name="Booth B.W."/>
            <person name="Celniker S.E."/>
        </authorList>
    </citation>
    <scope>NUCLEOTIDE SEQUENCE [LARGE SCALE GENOMIC DNA]</scope>
    <source>
        <strain evidence="1 2">BDGP4</strain>
    </source>
</reference>
<evidence type="ECO:0000313" key="1">
    <source>
        <dbReference type="EMBL" id="ASV68633.1"/>
    </source>
</evidence>
<name>A0A248TK93_9BACI</name>
<dbReference type="EMBL" id="CP022983">
    <property type="protein sequence ID" value="ASV68633.1"/>
    <property type="molecule type" value="Genomic_DNA"/>
</dbReference>